<evidence type="ECO:0008006" key="15">
    <source>
        <dbReference type="Google" id="ProtNLM"/>
    </source>
</evidence>
<dbReference type="Proteomes" id="UP001498398">
    <property type="component" value="Unassembled WGS sequence"/>
</dbReference>
<dbReference type="InterPro" id="IPR036396">
    <property type="entry name" value="Cyt_P450_sf"/>
</dbReference>
<keyword evidence="11 12" id="KW-0472">Membrane</keyword>
<dbReference type="Gene3D" id="1.10.630.10">
    <property type="entry name" value="Cytochrome P450"/>
    <property type="match status" value="2"/>
</dbReference>
<keyword evidence="6" id="KW-0479">Metal-binding</keyword>
<gene>
    <name evidence="13" type="ORF">VKT23_007496</name>
</gene>
<dbReference type="Pfam" id="PF00067">
    <property type="entry name" value="p450"/>
    <property type="match status" value="1"/>
</dbReference>
<evidence type="ECO:0000256" key="3">
    <source>
        <dbReference type="ARBA" id="ARBA00010617"/>
    </source>
</evidence>
<evidence type="ECO:0000256" key="2">
    <source>
        <dbReference type="ARBA" id="ARBA00004167"/>
    </source>
</evidence>
<proteinExistence type="inferred from homology"/>
<comment type="cofactor">
    <cofactor evidence="1">
        <name>heme</name>
        <dbReference type="ChEBI" id="CHEBI:30413"/>
    </cofactor>
</comment>
<feature type="transmembrane region" description="Helical" evidence="12">
    <location>
        <begin position="12"/>
        <end position="34"/>
    </location>
</feature>
<evidence type="ECO:0000256" key="5">
    <source>
        <dbReference type="ARBA" id="ARBA00022692"/>
    </source>
</evidence>
<evidence type="ECO:0000256" key="4">
    <source>
        <dbReference type="ARBA" id="ARBA00022617"/>
    </source>
</evidence>
<comment type="similarity">
    <text evidence="3">Belongs to the cytochrome P450 family.</text>
</comment>
<organism evidence="13 14">
    <name type="scientific">Marasmiellus scandens</name>
    <dbReference type="NCBI Taxonomy" id="2682957"/>
    <lineage>
        <taxon>Eukaryota</taxon>
        <taxon>Fungi</taxon>
        <taxon>Dikarya</taxon>
        <taxon>Basidiomycota</taxon>
        <taxon>Agaricomycotina</taxon>
        <taxon>Agaricomycetes</taxon>
        <taxon>Agaricomycetidae</taxon>
        <taxon>Agaricales</taxon>
        <taxon>Marasmiineae</taxon>
        <taxon>Omphalotaceae</taxon>
        <taxon>Marasmiellus</taxon>
    </lineage>
</organism>
<keyword evidence="10" id="KW-0503">Monooxygenase</keyword>
<dbReference type="EMBL" id="JBANRG010000010">
    <property type="protein sequence ID" value="KAK7462916.1"/>
    <property type="molecule type" value="Genomic_DNA"/>
</dbReference>
<evidence type="ECO:0000256" key="9">
    <source>
        <dbReference type="ARBA" id="ARBA00023004"/>
    </source>
</evidence>
<evidence type="ECO:0000256" key="7">
    <source>
        <dbReference type="ARBA" id="ARBA00022989"/>
    </source>
</evidence>
<accession>A0ABR1JQI2</accession>
<dbReference type="InterPro" id="IPR001128">
    <property type="entry name" value="Cyt_P450"/>
</dbReference>
<keyword evidence="5 12" id="KW-0812">Transmembrane</keyword>
<comment type="subcellular location">
    <subcellularLocation>
        <location evidence="2">Membrane</location>
        <topology evidence="2">Single-pass membrane protein</topology>
    </subcellularLocation>
</comment>
<keyword evidence="4" id="KW-0349">Heme</keyword>
<comment type="caution">
    <text evidence="13">The sequence shown here is derived from an EMBL/GenBank/DDBJ whole genome shotgun (WGS) entry which is preliminary data.</text>
</comment>
<dbReference type="CDD" id="cd11065">
    <property type="entry name" value="CYP64-like"/>
    <property type="match status" value="1"/>
</dbReference>
<dbReference type="InterPro" id="IPR050364">
    <property type="entry name" value="Cytochrome_P450_fung"/>
</dbReference>
<keyword evidence="8" id="KW-0560">Oxidoreductase</keyword>
<reference evidence="13 14" key="1">
    <citation type="submission" date="2024-01" db="EMBL/GenBank/DDBJ databases">
        <title>A draft genome for the cacao thread blight pathogen Marasmiellus scandens.</title>
        <authorList>
            <person name="Baruah I.K."/>
            <person name="Leung J."/>
            <person name="Bukari Y."/>
            <person name="Amoako-Attah I."/>
            <person name="Meinhardt L.W."/>
            <person name="Bailey B.A."/>
            <person name="Cohen S.P."/>
        </authorList>
    </citation>
    <scope>NUCLEOTIDE SEQUENCE [LARGE SCALE GENOMIC DNA]</scope>
    <source>
        <strain evidence="13 14">GH-19</strain>
    </source>
</reference>
<keyword evidence="7 12" id="KW-1133">Transmembrane helix</keyword>
<evidence type="ECO:0000256" key="10">
    <source>
        <dbReference type="ARBA" id="ARBA00023033"/>
    </source>
</evidence>
<keyword evidence="14" id="KW-1185">Reference proteome</keyword>
<evidence type="ECO:0000313" key="14">
    <source>
        <dbReference type="Proteomes" id="UP001498398"/>
    </source>
</evidence>
<evidence type="ECO:0000256" key="11">
    <source>
        <dbReference type="ARBA" id="ARBA00023136"/>
    </source>
</evidence>
<evidence type="ECO:0000256" key="6">
    <source>
        <dbReference type="ARBA" id="ARBA00022723"/>
    </source>
</evidence>
<evidence type="ECO:0000256" key="1">
    <source>
        <dbReference type="ARBA" id="ARBA00001971"/>
    </source>
</evidence>
<dbReference type="PANTHER" id="PTHR46300:SF2">
    <property type="entry name" value="CYTOCHROME P450 MONOOXYGENASE ALNH-RELATED"/>
    <property type="match status" value="1"/>
</dbReference>
<protein>
    <recommendedName>
        <fullName evidence="15">Cytochrome P450</fullName>
    </recommendedName>
</protein>
<dbReference type="PANTHER" id="PTHR46300">
    <property type="entry name" value="P450, PUTATIVE (EUROFUNG)-RELATED-RELATED"/>
    <property type="match status" value="1"/>
</dbReference>
<evidence type="ECO:0000313" key="13">
    <source>
        <dbReference type="EMBL" id="KAK7462916.1"/>
    </source>
</evidence>
<sequence>MALSMVQILKAFSSGIIARTLALTILTWLLYVFIRRSRARLPPGPRGIPFIGNVLQMDNSRPWRTFTKWKQLYGVPSSHLFRSAIEVVLHSGPLVYVNMAGQPFIILNSKKVVEDLLVHRAQKWRKMRRASETVLGPKVATNYYSKQTDESVLLAYDILKDPDAWKYHFHRTASSSILSVVYDLPSIQSPEDPIFAFMDELVSGGSEALLPGSHLVETFPILDCLPDSLAKWRTRARAKFQRWSAALEEMFLRIKNKSTTGVLHWFLFVMILFPDVQRRAQEELDAVVGQSRLPSFADMKQLPYIQAIVKEILRWKPPAPSGVPHALAEDDYYEGYLIPKGTIVSVNLWSINCDPDIHGPDAGQFRPERFLDENGNLKDPRDDGHFSYGFGYRVCVGRHVANNFMFIAFATILWAMQINPVKDSKGQSILPDPGNDTPITGVTMHPPAFEFAVSPRFEDVDMLIQQARDEIVRANEARSSIE</sequence>
<name>A0ABR1JQI2_9AGAR</name>
<evidence type="ECO:0000256" key="12">
    <source>
        <dbReference type="SAM" id="Phobius"/>
    </source>
</evidence>
<dbReference type="SUPFAM" id="SSF48264">
    <property type="entry name" value="Cytochrome P450"/>
    <property type="match status" value="1"/>
</dbReference>
<evidence type="ECO:0000256" key="8">
    <source>
        <dbReference type="ARBA" id="ARBA00023002"/>
    </source>
</evidence>
<keyword evidence="9" id="KW-0408">Iron</keyword>